<dbReference type="Proteomes" id="UP000603912">
    <property type="component" value="Unassembled WGS sequence"/>
</dbReference>
<evidence type="ECO:0000313" key="1">
    <source>
        <dbReference type="EMBL" id="GGH18766.1"/>
    </source>
</evidence>
<accession>A0A917I6Q7</accession>
<comment type="caution">
    <text evidence="1">The sequence shown here is derived from an EMBL/GenBank/DDBJ whole genome shotgun (WGS) entry which is preliminary data.</text>
</comment>
<reference evidence="1" key="1">
    <citation type="journal article" date="2014" name="Int. J. Syst. Evol. Microbiol.">
        <title>Complete genome sequence of Corynebacterium casei LMG S-19264T (=DSM 44701T), isolated from a smear-ripened cheese.</title>
        <authorList>
            <consortium name="US DOE Joint Genome Institute (JGI-PGF)"/>
            <person name="Walter F."/>
            <person name="Albersmeier A."/>
            <person name="Kalinowski J."/>
            <person name="Ruckert C."/>
        </authorList>
    </citation>
    <scope>NUCLEOTIDE SEQUENCE</scope>
    <source>
        <strain evidence="1">CGMCC 1.12214</strain>
    </source>
</reference>
<reference evidence="1" key="2">
    <citation type="submission" date="2020-09" db="EMBL/GenBank/DDBJ databases">
        <authorList>
            <person name="Sun Q."/>
            <person name="Zhou Y."/>
        </authorList>
    </citation>
    <scope>NUCLEOTIDE SEQUENCE</scope>
    <source>
        <strain evidence="1">CGMCC 1.12214</strain>
    </source>
</reference>
<dbReference type="AlphaFoldDB" id="A0A917I6Q7"/>
<protein>
    <submittedName>
        <fullName evidence="1">Uncharacterized protein</fullName>
    </submittedName>
</protein>
<name>A0A917I6Q7_9HYPH</name>
<dbReference type="EMBL" id="BMES01000002">
    <property type="protein sequence ID" value="GGH18766.1"/>
    <property type="molecule type" value="Genomic_DNA"/>
</dbReference>
<sequence length="71" mass="7525">MPLRAPRNVPGDVPVEGAACRIGLTPDEFAGNTLSASNALFETYAPADVTSLADVADARRRGRNKLRDGNE</sequence>
<keyword evidence="2" id="KW-1185">Reference proteome</keyword>
<organism evidence="1 2">
    <name type="scientific">Alsobacter metallidurans</name>
    <dbReference type="NCBI Taxonomy" id="340221"/>
    <lineage>
        <taxon>Bacteria</taxon>
        <taxon>Pseudomonadati</taxon>
        <taxon>Pseudomonadota</taxon>
        <taxon>Alphaproteobacteria</taxon>
        <taxon>Hyphomicrobiales</taxon>
        <taxon>Alsobacteraceae</taxon>
        <taxon>Alsobacter</taxon>
    </lineage>
</organism>
<proteinExistence type="predicted"/>
<evidence type="ECO:0000313" key="2">
    <source>
        <dbReference type="Proteomes" id="UP000603912"/>
    </source>
</evidence>
<gene>
    <name evidence="1" type="ORF">GCM10007036_21160</name>
</gene>